<evidence type="ECO:0000313" key="4">
    <source>
        <dbReference type="Proteomes" id="UP000256970"/>
    </source>
</evidence>
<reference evidence="3 4" key="1">
    <citation type="submission" date="2016-10" db="EMBL/GenBank/DDBJ databases">
        <authorList>
            <person name="Cai Z."/>
        </authorList>
    </citation>
    <scope>NUCLEOTIDE SEQUENCE [LARGE SCALE GENOMIC DNA]</scope>
</reference>
<keyword evidence="4" id="KW-1185">Reference proteome</keyword>
<feature type="transmembrane region" description="Helical" evidence="2">
    <location>
        <begin position="224"/>
        <end position="246"/>
    </location>
</feature>
<feature type="transmembrane region" description="Helical" evidence="2">
    <location>
        <begin position="357"/>
        <end position="377"/>
    </location>
</feature>
<name>A0A383V958_TETOB</name>
<sequence length="450" mass="46168">MLALSHRVGRPGMAAAARPASARSSMPLLPLRAATRGPAALRVVAFRDDDKQPLQKQPSMKRLDSLKMKTNEAKTVQRKNKQQLQKTINKRLPDIEAPVANKPTVYSINTAVLALAAGLAASNPQLAAGILFKPSFLAGGGAASSLILPLMQILSLGWSAAAVTNFVQGDGAIKDDLASTLHKRLNASLSTFSIAQLGLLGLLLTPLSASILDGAQGSEILTKAGLAVLGAGVLFQLCGLLLTPLSASILDGAQGSEILNQTGLAVLGAGVLFQLYVAGVNYSRNAPEGYNPVADAKTWVNDAKNIFTGVTGGSSTGYAYLTAALLASGLGYIAAPLPTLQAVFGGSVASAGPESIVLWQLIGAGVSMLVAPWALSLKEAAAGNQLSDVRYKLLNIGLLSAGIGHLLVLQPLLGDPARSGPLLPVIVGAWASAALLGGVGLLKKAQKPIR</sequence>
<feature type="transmembrane region" description="Helical" evidence="2">
    <location>
        <begin position="318"/>
        <end position="337"/>
    </location>
</feature>
<evidence type="ECO:0000256" key="1">
    <source>
        <dbReference type="SAM" id="MobiDB-lite"/>
    </source>
</evidence>
<feature type="transmembrane region" description="Helical" evidence="2">
    <location>
        <begin position="421"/>
        <end position="442"/>
    </location>
</feature>
<gene>
    <name evidence="3" type="ORF">BQ4739_LOCUS1801</name>
</gene>
<proteinExistence type="predicted"/>
<feature type="region of interest" description="Disordered" evidence="1">
    <location>
        <begin position="1"/>
        <end position="23"/>
    </location>
</feature>
<feature type="transmembrane region" description="Helical" evidence="2">
    <location>
        <begin position="389"/>
        <end position="409"/>
    </location>
</feature>
<accession>A0A383V958</accession>
<feature type="compositionally biased region" description="Low complexity" evidence="1">
    <location>
        <begin position="10"/>
        <end position="23"/>
    </location>
</feature>
<feature type="transmembrane region" description="Helical" evidence="2">
    <location>
        <begin position="258"/>
        <end position="277"/>
    </location>
</feature>
<dbReference type="EMBL" id="FNXT01000133">
    <property type="protein sequence ID" value="SZX61289.1"/>
    <property type="molecule type" value="Genomic_DNA"/>
</dbReference>
<evidence type="ECO:0000313" key="3">
    <source>
        <dbReference type="EMBL" id="SZX61289.1"/>
    </source>
</evidence>
<organism evidence="3 4">
    <name type="scientific">Tetradesmus obliquus</name>
    <name type="common">Green alga</name>
    <name type="synonym">Acutodesmus obliquus</name>
    <dbReference type="NCBI Taxonomy" id="3088"/>
    <lineage>
        <taxon>Eukaryota</taxon>
        <taxon>Viridiplantae</taxon>
        <taxon>Chlorophyta</taxon>
        <taxon>core chlorophytes</taxon>
        <taxon>Chlorophyceae</taxon>
        <taxon>CS clade</taxon>
        <taxon>Sphaeropleales</taxon>
        <taxon>Scenedesmaceae</taxon>
        <taxon>Tetradesmus</taxon>
    </lineage>
</organism>
<keyword evidence="2" id="KW-0812">Transmembrane</keyword>
<keyword evidence="2" id="KW-0472">Membrane</keyword>
<feature type="transmembrane region" description="Helical" evidence="2">
    <location>
        <begin position="187"/>
        <end position="212"/>
    </location>
</feature>
<keyword evidence="2" id="KW-1133">Transmembrane helix</keyword>
<protein>
    <submittedName>
        <fullName evidence="3">Uncharacterized protein</fullName>
    </submittedName>
</protein>
<dbReference type="AlphaFoldDB" id="A0A383V958"/>
<dbReference type="Proteomes" id="UP000256970">
    <property type="component" value="Unassembled WGS sequence"/>
</dbReference>
<evidence type="ECO:0000256" key="2">
    <source>
        <dbReference type="SAM" id="Phobius"/>
    </source>
</evidence>